<dbReference type="FunFam" id="1.10.510.10:FF:000821">
    <property type="entry name" value="Serine/threonine-protein kinase gcn2"/>
    <property type="match status" value="1"/>
</dbReference>
<dbReference type="PANTHER" id="PTHR11042">
    <property type="entry name" value="EUKARYOTIC TRANSLATION INITIATION FACTOR 2-ALPHA KINASE EIF2-ALPHA KINASE -RELATED"/>
    <property type="match status" value="1"/>
</dbReference>
<dbReference type="Proteomes" id="UP000800092">
    <property type="component" value="Unassembled WGS sequence"/>
</dbReference>
<evidence type="ECO:0000256" key="8">
    <source>
        <dbReference type="ARBA" id="ARBA00047899"/>
    </source>
</evidence>
<evidence type="ECO:0000256" key="6">
    <source>
        <dbReference type="ARBA" id="ARBA00022840"/>
    </source>
</evidence>
<dbReference type="FunFam" id="3.40.50.800:FF:000009">
    <property type="entry name" value="Eukaryotic translation initiation factor 2-alpha kinase"/>
    <property type="match status" value="1"/>
</dbReference>
<evidence type="ECO:0000256" key="1">
    <source>
        <dbReference type="ARBA" id="ARBA00012513"/>
    </source>
</evidence>
<dbReference type="InterPro" id="IPR045864">
    <property type="entry name" value="aa-tRNA-synth_II/BPL/LPL"/>
</dbReference>
<dbReference type="InterPro" id="IPR011009">
    <property type="entry name" value="Kinase-like_dom_sf"/>
</dbReference>
<keyword evidence="5 17" id="KW-0418">Kinase</keyword>
<dbReference type="PROSITE" id="PS50908">
    <property type="entry name" value="RWD"/>
    <property type="match status" value="1"/>
</dbReference>
<dbReference type="GO" id="GO:0005737">
    <property type="term" value="C:cytoplasm"/>
    <property type="evidence" value="ECO:0007669"/>
    <property type="project" value="TreeGrafter"/>
</dbReference>
<dbReference type="InterPro" id="IPR024435">
    <property type="entry name" value="HisRS-related_dom"/>
</dbReference>
<dbReference type="SUPFAM" id="SSF54495">
    <property type="entry name" value="UBC-like"/>
    <property type="match status" value="1"/>
</dbReference>
<dbReference type="FunFam" id="3.30.930.10:FF:000074">
    <property type="entry name" value="Serine/threonine-protein kinase gcn2"/>
    <property type="match status" value="1"/>
</dbReference>
<gene>
    <name evidence="17" type="ORF">EV356DRAFT_479201</name>
</gene>
<name>A0A6A6HM93_VIRVR</name>
<evidence type="ECO:0000256" key="5">
    <source>
        <dbReference type="ARBA" id="ARBA00022777"/>
    </source>
</evidence>
<dbReference type="InterPro" id="IPR008271">
    <property type="entry name" value="Ser/Thr_kinase_AS"/>
</dbReference>
<accession>A0A6A6HM93</accession>
<dbReference type="InterPro" id="IPR041715">
    <property type="entry name" value="HisRS-like_core"/>
</dbReference>
<evidence type="ECO:0000256" key="4">
    <source>
        <dbReference type="ARBA" id="ARBA00022741"/>
    </source>
</evidence>
<dbReference type="Pfam" id="PF13393">
    <property type="entry name" value="tRNA-synt_His"/>
    <property type="match status" value="1"/>
</dbReference>
<feature type="domain" description="Protein kinase" evidence="15">
    <location>
        <begin position="570"/>
        <end position="939"/>
    </location>
</feature>
<dbReference type="Pfam" id="PF12745">
    <property type="entry name" value="HGTP_anticodon2"/>
    <property type="match status" value="1"/>
</dbReference>
<dbReference type="InterPro" id="IPR006575">
    <property type="entry name" value="RWD_dom"/>
</dbReference>
<evidence type="ECO:0000256" key="3">
    <source>
        <dbReference type="ARBA" id="ARBA00022679"/>
    </source>
</evidence>
<dbReference type="CDD" id="cd14046">
    <property type="entry name" value="STKc_EIF2AK4_GCN2_rpt2"/>
    <property type="match status" value="1"/>
</dbReference>
<dbReference type="PIRSF" id="PIRSF000660">
    <property type="entry name" value="Ser/Thr_PK_GCN2"/>
    <property type="match status" value="1"/>
</dbReference>
<keyword evidence="18" id="KW-1185">Reference proteome</keyword>
<evidence type="ECO:0000256" key="12">
    <source>
        <dbReference type="PROSITE-ProRule" id="PRU10141"/>
    </source>
</evidence>
<evidence type="ECO:0000256" key="9">
    <source>
        <dbReference type="ARBA" id="ARBA00048679"/>
    </source>
</evidence>
<dbReference type="SMART" id="SM00220">
    <property type="entry name" value="S_TKc"/>
    <property type="match status" value="2"/>
</dbReference>
<dbReference type="InterPro" id="IPR036621">
    <property type="entry name" value="Anticodon-bd_dom_sf"/>
</dbReference>
<feature type="compositionally biased region" description="Acidic residues" evidence="14">
    <location>
        <begin position="689"/>
        <end position="698"/>
    </location>
</feature>
<feature type="binding site" evidence="11">
    <location>
        <position position="599"/>
    </location>
    <ligand>
        <name>ATP</name>
        <dbReference type="ChEBI" id="CHEBI:30616"/>
    </ligand>
</feature>
<evidence type="ECO:0000256" key="13">
    <source>
        <dbReference type="SAM" id="Coils"/>
    </source>
</evidence>
<dbReference type="FunFam" id="3.10.110.10:FF:000050">
    <property type="entry name" value="eIF-2-alpha kinase GCN2"/>
    <property type="match status" value="1"/>
</dbReference>
<dbReference type="GO" id="GO:0000077">
    <property type="term" value="P:DNA damage checkpoint signaling"/>
    <property type="evidence" value="ECO:0007669"/>
    <property type="project" value="InterPro"/>
</dbReference>
<feature type="domain" description="RWD" evidence="16">
    <location>
        <begin position="38"/>
        <end position="146"/>
    </location>
</feature>
<dbReference type="InterPro" id="IPR016255">
    <property type="entry name" value="Gcn2"/>
</dbReference>
<evidence type="ECO:0000259" key="15">
    <source>
        <dbReference type="PROSITE" id="PS50011"/>
    </source>
</evidence>
<feature type="region of interest" description="Disordered" evidence="14">
    <location>
        <begin position="524"/>
        <end position="559"/>
    </location>
</feature>
<dbReference type="PROSITE" id="PS50011">
    <property type="entry name" value="PROTEIN_KINASE_DOM"/>
    <property type="match status" value="2"/>
</dbReference>
<dbReference type="OrthoDB" id="341578at2759"/>
<dbReference type="Pfam" id="PF05773">
    <property type="entry name" value="RWD"/>
    <property type="match status" value="1"/>
</dbReference>
<dbReference type="PROSITE" id="PS00108">
    <property type="entry name" value="PROTEIN_KINASE_ST"/>
    <property type="match status" value="1"/>
</dbReference>
<dbReference type="InterPro" id="IPR017441">
    <property type="entry name" value="Protein_kinase_ATP_BS"/>
</dbReference>
<comment type="catalytic activity">
    <reaction evidence="8">
        <text>L-threonyl-[protein] + ATP = O-phospho-L-threonyl-[protein] + ADP + H(+)</text>
        <dbReference type="Rhea" id="RHEA:46608"/>
        <dbReference type="Rhea" id="RHEA-COMP:11060"/>
        <dbReference type="Rhea" id="RHEA-COMP:11605"/>
        <dbReference type="ChEBI" id="CHEBI:15378"/>
        <dbReference type="ChEBI" id="CHEBI:30013"/>
        <dbReference type="ChEBI" id="CHEBI:30616"/>
        <dbReference type="ChEBI" id="CHEBI:61977"/>
        <dbReference type="ChEBI" id="CHEBI:456216"/>
        <dbReference type="EC" id="2.7.11.1"/>
    </reaction>
</comment>
<feature type="region of interest" description="Disordered" evidence="14">
    <location>
        <begin position="1456"/>
        <end position="1478"/>
    </location>
</feature>
<dbReference type="Pfam" id="PF00069">
    <property type="entry name" value="Pkinase"/>
    <property type="match status" value="3"/>
</dbReference>
<dbReference type="SMART" id="SM00591">
    <property type="entry name" value="RWD"/>
    <property type="match status" value="1"/>
</dbReference>
<keyword evidence="2" id="KW-0723">Serine/threonine-protein kinase</keyword>
<feature type="binding site" evidence="12">
    <location>
        <position position="600"/>
    </location>
    <ligand>
        <name>ATP</name>
        <dbReference type="ChEBI" id="CHEBI:30616"/>
    </ligand>
</feature>
<evidence type="ECO:0000256" key="2">
    <source>
        <dbReference type="ARBA" id="ARBA00022527"/>
    </source>
</evidence>
<keyword evidence="13" id="KW-0175">Coiled coil</keyword>
<feature type="domain" description="Protein kinase" evidence="15">
    <location>
        <begin position="256"/>
        <end position="521"/>
    </location>
</feature>
<dbReference type="GO" id="GO:0004694">
    <property type="term" value="F:eukaryotic translation initiation factor 2alpha kinase activity"/>
    <property type="evidence" value="ECO:0007669"/>
    <property type="project" value="InterPro"/>
</dbReference>
<dbReference type="GO" id="GO:0005634">
    <property type="term" value="C:nucleus"/>
    <property type="evidence" value="ECO:0007669"/>
    <property type="project" value="TreeGrafter"/>
</dbReference>
<dbReference type="InterPro" id="IPR050339">
    <property type="entry name" value="CC_SR_Kinase"/>
</dbReference>
<feature type="region of interest" description="Disordered" evidence="14">
    <location>
        <begin position="688"/>
        <end position="733"/>
    </location>
</feature>
<organism evidence="17 18">
    <name type="scientific">Viridothelium virens</name>
    <name type="common">Speckled blister lichen</name>
    <name type="synonym">Trypethelium virens</name>
    <dbReference type="NCBI Taxonomy" id="1048519"/>
    <lineage>
        <taxon>Eukaryota</taxon>
        <taxon>Fungi</taxon>
        <taxon>Dikarya</taxon>
        <taxon>Ascomycota</taxon>
        <taxon>Pezizomycotina</taxon>
        <taxon>Dothideomycetes</taxon>
        <taxon>Dothideomycetes incertae sedis</taxon>
        <taxon>Trypetheliales</taxon>
        <taxon>Trypetheliaceae</taxon>
        <taxon>Viridothelium</taxon>
    </lineage>
</organism>
<dbReference type="PROSITE" id="PS00107">
    <property type="entry name" value="PROTEIN_KINASE_ATP"/>
    <property type="match status" value="1"/>
</dbReference>
<comment type="catalytic activity">
    <reaction evidence="9">
        <text>L-seryl-[protein] + ATP = O-phospho-L-seryl-[protein] + ADP + H(+)</text>
        <dbReference type="Rhea" id="RHEA:17989"/>
        <dbReference type="Rhea" id="RHEA-COMP:9863"/>
        <dbReference type="Rhea" id="RHEA-COMP:11604"/>
        <dbReference type="ChEBI" id="CHEBI:15378"/>
        <dbReference type="ChEBI" id="CHEBI:29999"/>
        <dbReference type="ChEBI" id="CHEBI:30616"/>
        <dbReference type="ChEBI" id="CHEBI:83421"/>
        <dbReference type="ChEBI" id="CHEBI:456216"/>
        <dbReference type="EC" id="2.7.11.1"/>
    </reaction>
</comment>
<feature type="binding site" evidence="11">
    <location>
        <begin position="576"/>
        <end position="584"/>
    </location>
    <ligand>
        <name>ATP</name>
        <dbReference type="ChEBI" id="CHEBI:30616"/>
    </ligand>
</feature>
<dbReference type="Gene3D" id="3.30.200.20">
    <property type="entry name" value="Phosphorylase Kinase, domain 1"/>
    <property type="match status" value="1"/>
</dbReference>
<feature type="active site" description="Proton acceptor" evidence="10">
    <location>
        <position position="797"/>
    </location>
</feature>
<comment type="similarity">
    <text evidence="7">Belongs to the protein kinase superfamily. Ser/Thr protein kinase family. GCN2 subfamily.</text>
</comment>
<dbReference type="SUPFAM" id="SSF56112">
    <property type="entry name" value="Protein kinase-like (PK-like)"/>
    <property type="match status" value="2"/>
</dbReference>
<sequence>MGPKSPWKTAKDKDDGIKDLGAQAASANAFDYAQAQKDEIEVLKAIYMDDYQEVEVKNAWSRTTDHAMKLRIKAISSTDVFIVLSIRLTATYPKTMPLVKIEESVGLRRGSQRKIEEMLQTRPKELVGEVMIHELATSTEELLEESFQRQQRDGELPSLEEERALQEAAATEAARRQEATRLQEAEVERAEEDRVLKQMLDEEINRREAKKTSRAPVILSNSAENVPALHATPNSESAIIFEQSLSVESEVSVKAIEGLIKLGNGGPVTDTFIVHPVGSLLPLVLKQTRIKIRTSSIPNSKKTILQLEGLLDNLRTLKHDNSLSVYGSRIEQPLSSNEWHIQIVNEFADRGSLEKFLADGPVQLNKARHWTIGLLEALDFYHRHGIIHRNVHANNVLLCSPKHGGPSTIKLADAGYQGLLHDLKLQPESQSAAATSTFWLPPEIARDSKADRTRKTDVWQLGVVLLQMVCGIGVTHSYSSPTAAIEDLEYGEAFNDILRKFFKADARKRPSAFDLLPSEFLRTDPRLSQPASPSHTRSGSFLTPIRSRQHYPHSSSGGFSDSYSRYTREWVEMGRLGRGGFGEVLKARNNLDGRIYAVKKIKQESSAGLTDLLHEVMLLSRLNHPYVVRYYAAWPEEELPDVSESGEETTSSVETPSLNIEAALSSISFGHTATSGLDFVSSGGHPLIEFEDDDDDSNSEAVASSDESDTDETASDNPKVKSSTESHGLGLKRTISSSVSRNVRQTLYIQMEYCERHTLRDLIRKDLYDNFENGWRLLRQVVEGLAHIHGHGIIHRDLKPENIFIDDGQNPKIGDFGLATNGQYHATDRVLSNLEGDMTRSIGTAFYVAPELRSGAGGSYNEKVDMYSLGIIFFEMCFPLKTGMERDEVIRQLREKEHVLPAVFNTSDKALQGEIILSLIKHRPGERPSSAELLRSGKLPLRIEDETIREALRSLSDSNSPYYRKLMTALFSQPPDSLIKGFAWDLEAAKNSKLLEAGDPLLEGSVRDRLTAIFKRHGALETQRPFLFPLSSYYPNNNTVQILHPSGSLMQLPYDLTLPYARSLAHQAPAAEKTFAFGTVYRDMLTGGPPRTNREVDFDIVTRDTLDLALKEAEILKVMDEVVDGFAPLATSQMCFHVNHADLLQLIMEFCRIPALQHQVTKETLSRLNIQQCTWMKIRAELRAPTIGIPSTSLDDLARFDFRDTPAKAFARIKSLFDGTDYLEKTVPIFAHISIVTDYMKRLGIHRKTYVAPLSSFNEKFYRGGFMFQCIFDKKTKDVLAAGGRYDHLIAEHRSKLQGYGSSYHAVGMNLGWDRLITSMARYQKDVSKPGFLKKSAESERTEVPTIRRCDVLVASFDSFVLRSTGVKLVSDLWAHDLSAELAIDTHSPEELSAYYRDDKHSWIIIIKHDASNTGKPDLKVKSLVRKEDTDIRSTELISFLRAEIRDRDYREGAPRSRQLLLRNTSQPETTSLSDKRSNVQVLTSLHKSKKSNKWNIVEAAQSRAAELIQSYHDSAILAIECKDDYMELIRETRLSDPDTWRKAVQAVPVVDRAYMQQVHVLLEKYASRWREDVAVGTAIRDGEQRKVFVYNFRSGGILDYDLGL</sequence>
<evidence type="ECO:0000259" key="16">
    <source>
        <dbReference type="PROSITE" id="PS50908"/>
    </source>
</evidence>
<feature type="coiled-coil region" evidence="13">
    <location>
        <begin position="168"/>
        <end position="202"/>
    </location>
</feature>
<dbReference type="EMBL" id="ML991775">
    <property type="protein sequence ID" value="KAF2238663.1"/>
    <property type="molecule type" value="Genomic_DNA"/>
</dbReference>
<dbReference type="Gene3D" id="3.30.930.10">
    <property type="entry name" value="Bira Bifunctional Protein, Domain 2"/>
    <property type="match status" value="1"/>
</dbReference>
<dbReference type="Gene3D" id="3.10.110.10">
    <property type="entry name" value="Ubiquitin Conjugating Enzyme"/>
    <property type="match status" value="1"/>
</dbReference>
<dbReference type="GO" id="GO:0009893">
    <property type="term" value="P:positive regulation of metabolic process"/>
    <property type="evidence" value="ECO:0007669"/>
    <property type="project" value="UniProtKB-ARBA"/>
</dbReference>
<evidence type="ECO:0000256" key="10">
    <source>
        <dbReference type="PIRSR" id="PIRSR000660-1"/>
    </source>
</evidence>
<dbReference type="GO" id="GO:0005524">
    <property type="term" value="F:ATP binding"/>
    <property type="evidence" value="ECO:0007669"/>
    <property type="project" value="UniProtKB-UniRule"/>
</dbReference>
<evidence type="ECO:0000256" key="11">
    <source>
        <dbReference type="PIRSR" id="PIRSR000660-2"/>
    </source>
</evidence>
<dbReference type="SUPFAM" id="SSF55681">
    <property type="entry name" value="Class II aaRS and biotin synthetases"/>
    <property type="match status" value="1"/>
</dbReference>
<feature type="compositionally biased region" description="Polar residues" evidence="14">
    <location>
        <begin position="1462"/>
        <end position="1478"/>
    </location>
</feature>
<dbReference type="InterPro" id="IPR016135">
    <property type="entry name" value="UBQ-conjugating_enzyme/RWD"/>
</dbReference>
<keyword evidence="3" id="KW-0808">Transferase</keyword>
<keyword evidence="4 11" id="KW-0547">Nucleotide-binding</keyword>
<dbReference type="CDD" id="cd14012">
    <property type="entry name" value="PK_eIF2AK_GCN2_rpt1"/>
    <property type="match status" value="1"/>
</dbReference>
<dbReference type="InterPro" id="IPR000719">
    <property type="entry name" value="Prot_kinase_dom"/>
</dbReference>
<dbReference type="Gene3D" id="1.10.510.10">
    <property type="entry name" value="Transferase(Phosphotransferase) domain 1"/>
    <property type="match status" value="2"/>
</dbReference>
<proteinExistence type="inferred from homology"/>
<keyword evidence="6 11" id="KW-0067">ATP-binding</keyword>
<dbReference type="PANTHER" id="PTHR11042:SF136">
    <property type="entry name" value="EIF-2-ALPHA KINASE GCN2"/>
    <property type="match status" value="1"/>
</dbReference>
<dbReference type="CDD" id="cd23823">
    <property type="entry name" value="RWD_GCN2"/>
    <property type="match status" value="1"/>
</dbReference>
<feature type="compositionally biased region" description="Polar residues" evidence="14">
    <location>
        <begin position="529"/>
        <end position="541"/>
    </location>
</feature>
<evidence type="ECO:0000313" key="18">
    <source>
        <dbReference type="Proteomes" id="UP000800092"/>
    </source>
</evidence>
<evidence type="ECO:0000256" key="14">
    <source>
        <dbReference type="SAM" id="MobiDB-lite"/>
    </source>
</evidence>
<evidence type="ECO:0000256" key="7">
    <source>
        <dbReference type="ARBA" id="ARBA00037982"/>
    </source>
</evidence>
<protein>
    <recommendedName>
        <fullName evidence="1">non-specific serine/threonine protein kinase</fullName>
        <ecNumber evidence="1">2.7.11.1</ecNumber>
    </recommendedName>
</protein>
<dbReference type="EC" id="2.7.11.1" evidence="1"/>
<dbReference type="Gene3D" id="3.40.50.800">
    <property type="entry name" value="Anticodon-binding domain"/>
    <property type="match status" value="1"/>
</dbReference>
<evidence type="ECO:0000313" key="17">
    <source>
        <dbReference type="EMBL" id="KAF2238663.1"/>
    </source>
</evidence>
<reference evidence="17" key="1">
    <citation type="journal article" date="2020" name="Stud. Mycol.">
        <title>101 Dothideomycetes genomes: a test case for predicting lifestyles and emergence of pathogens.</title>
        <authorList>
            <person name="Haridas S."/>
            <person name="Albert R."/>
            <person name="Binder M."/>
            <person name="Bloem J."/>
            <person name="Labutti K."/>
            <person name="Salamov A."/>
            <person name="Andreopoulos B."/>
            <person name="Baker S."/>
            <person name="Barry K."/>
            <person name="Bills G."/>
            <person name="Bluhm B."/>
            <person name="Cannon C."/>
            <person name="Castanera R."/>
            <person name="Culley D."/>
            <person name="Daum C."/>
            <person name="Ezra D."/>
            <person name="Gonzalez J."/>
            <person name="Henrissat B."/>
            <person name="Kuo A."/>
            <person name="Liang C."/>
            <person name="Lipzen A."/>
            <person name="Lutzoni F."/>
            <person name="Magnuson J."/>
            <person name="Mondo S."/>
            <person name="Nolan M."/>
            <person name="Ohm R."/>
            <person name="Pangilinan J."/>
            <person name="Park H.-J."/>
            <person name="Ramirez L."/>
            <person name="Alfaro M."/>
            <person name="Sun H."/>
            <person name="Tritt A."/>
            <person name="Yoshinaga Y."/>
            <person name="Zwiers L.-H."/>
            <person name="Turgeon B."/>
            <person name="Goodwin S."/>
            <person name="Spatafora J."/>
            <person name="Crous P."/>
            <person name="Grigoriev I."/>
        </authorList>
    </citation>
    <scope>NUCLEOTIDE SEQUENCE</scope>
    <source>
        <strain evidence="17">Tuck. ex Michener</strain>
    </source>
</reference>